<dbReference type="KEGG" id="kak:Kalk_10445"/>
<dbReference type="AlphaFoldDB" id="A0A2K9LKV5"/>
<reference evidence="2" key="1">
    <citation type="submission" date="2017-08" db="EMBL/GenBank/DDBJ databases">
        <title>Direct submision.</title>
        <authorList>
            <person name="Kim S.-J."/>
            <person name="Rhee S.-K."/>
        </authorList>
    </citation>
    <scope>NUCLEOTIDE SEQUENCE [LARGE SCALE GENOMIC DNA]</scope>
    <source>
        <strain evidence="2">GI5</strain>
    </source>
</reference>
<gene>
    <name evidence="1" type="ORF">Kalk_10445</name>
</gene>
<name>A0A2K9LKV5_9GAMM</name>
<organism evidence="1 2">
    <name type="scientific">Ketobacter alkanivorans</name>
    <dbReference type="NCBI Taxonomy" id="1917421"/>
    <lineage>
        <taxon>Bacteria</taxon>
        <taxon>Pseudomonadati</taxon>
        <taxon>Pseudomonadota</taxon>
        <taxon>Gammaproteobacteria</taxon>
        <taxon>Pseudomonadales</taxon>
        <taxon>Ketobacteraceae</taxon>
        <taxon>Ketobacter</taxon>
    </lineage>
</organism>
<protein>
    <submittedName>
        <fullName evidence="1">Uncharacterized protein</fullName>
    </submittedName>
</protein>
<dbReference type="EMBL" id="CP022684">
    <property type="protein sequence ID" value="AUM12811.1"/>
    <property type="molecule type" value="Genomic_DNA"/>
</dbReference>
<dbReference type="RefSeq" id="WP_101894194.1">
    <property type="nucleotide sequence ID" value="NZ_CP022684.1"/>
</dbReference>
<sequence length="109" mass="12373">MVISTCKASHAIDSESLNDSAKIHFDAEIDTQYIEQFRYMPELNKDVILFNWVPIDYKTSIKELSSRSSYDDSDFKIGNYSYRISTNCPERGIALFDAIGGWNYGGAVI</sequence>
<accession>A0A2K9LKV5</accession>
<evidence type="ECO:0000313" key="2">
    <source>
        <dbReference type="Proteomes" id="UP000235116"/>
    </source>
</evidence>
<evidence type="ECO:0000313" key="1">
    <source>
        <dbReference type="EMBL" id="AUM12811.1"/>
    </source>
</evidence>
<keyword evidence="2" id="KW-1185">Reference proteome</keyword>
<proteinExistence type="predicted"/>
<dbReference type="Proteomes" id="UP000235116">
    <property type="component" value="Chromosome"/>
</dbReference>